<reference evidence="1" key="1">
    <citation type="submission" date="2021-01" db="EMBL/GenBank/DDBJ databases">
        <authorList>
            <person name="Kaushik A."/>
        </authorList>
    </citation>
    <scope>NUCLEOTIDE SEQUENCE</scope>
    <source>
        <strain evidence="1">AG2-2IIIB</strain>
    </source>
</reference>
<evidence type="ECO:0000313" key="1">
    <source>
        <dbReference type="EMBL" id="CAE6373300.1"/>
    </source>
</evidence>
<organism evidence="1 2">
    <name type="scientific">Rhizoctonia solani</name>
    <dbReference type="NCBI Taxonomy" id="456999"/>
    <lineage>
        <taxon>Eukaryota</taxon>
        <taxon>Fungi</taxon>
        <taxon>Dikarya</taxon>
        <taxon>Basidiomycota</taxon>
        <taxon>Agaricomycotina</taxon>
        <taxon>Agaricomycetes</taxon>
        <taxon>Cantharellales</taxon>
        <taxon>Ceratobasidiaceae</taxon>
        <taxon>Rhizoctonia</taxon>
    </lineage>
</organism>
<sequence length="401" mass="46078">MNCLPAGDRWAVGLAPRALREVQKFKRSKKSLDMIWEKIRYTVVPDKTKEFDHQAVKILRINTRAHIDYDLWRRVSSYLFREQDSEYRSRCMLRRPGISSASEEYLPYKFPHNPRTSSSIHPEDAEEGGVDEVIIALGSGRYVAATKSLYDSIVEYSGTIDTTQETNTIIPPKFFILWGGSGCHPIPRKTTALIYKMHAIDQSATTSVRLMFVTRSRVLARHVESSFGRLADSVNMESEGAEELGTDLPHRFSLLNEPHFPLFISFDKLCSLIEAGLYEEQKAGKREFWVTQQRRIVGFKEFKEVYWPRFKLGCQWASTLNPTLVYSEVLGVIQGYSEALGCINGHLSLDEYLGRAAHKVSPHLDDSVKHQIYSFFKEYKKIKSLRSEWDHADRSVTQYCS</sequence>
<dbReference type="Proteomes" id="UP000663843">
    <property type="component" value="Unassembled WGS sequence"/>
</dbReference>
<dbReference type="InterPro" id="IPR039904">
    <property type="entry name" value="TRANK1"/>
</dbReference>
<evidence type="ECO:0000313" key="2">
    <source>
        <dbReference type="Proteomes" id="UP000663843"/>
    </source>
</evidence>
<proteinExistence type="predicted"/>
<dbReference type="PANTHER" id="PTHR21529">
    <property type="entry name" value="MAMMARY TURMOR VIRUS RECEPTOR HOMOLOG 1, 2 MTVR1, 2"/>
    <property type="match status" value="1"/>
</dbReference>
<accession>A0A8H2WHC3</accession>
<name>A0A8H2WHC3_9AGAM</name>
<dbReference type="PANTHER" id="PTHR21529:SF4">
    <property type="entry name" value="TPR AND ANKYRIN REPEAT-CONTAINING PROTEIN 1"/>
    <property type="match status" value="1"/>
</dbReference>
<protein>
    <submittedName>
        <fullName evidence="1">Uncharacterized protein</fullName>
    </submittedName>
</protein>
<comment type="caution">
    <text evidence="1">The sequence shown here is derived from an EMBL/GenBank/DDBJ whole genome shotgun (WGS) entry which is preliminary data.</text>
</comment>
<dbReference type="EMBL" id="CAJMWT010001025">
    <property type="protein sequence ID" value="CAE6373300.1"/>
    <property type="molecule type" value="Genomic_DNA"/>
</dbReference>
<dbReference type="AlphaFoldDB" id="A0A8H2WHC3"/>
<gene>
    <name evidence="1" type="ORF">RDB_LOCUS19685</name>
</gene>